<dbReference type="AlphaFoldDB" id="A0AAD5QWZ0"/>
<accession>A0AAD5QWZ0</accession>
<dbReference type="Proteomes" id="UP001196413">
    <property type="component" value="Unassembled WGS sequence"/>
</dbReference>
<evidence type="ECO:0000313" key="2">
    <source>
        <dbReference type="Proteomes" id="UP001196413"/>
    </source>
</evidence>
<comment type="caution">
    <text evidence="1">The sequence shown here is derived from an EMBL/GenBank/DDBJ whole genome shotgun (WGS) entry which is preliminary data.</text>
</comment>
<organism evidence="1 2">
    <name type="scientific">Parelaphostrongylus tenuis</name>
    <name type="common">Meningeal worm</name>
    <dbReference type="NCBI Taxonomy" id="148309"/>
    <lineage>
        <taxon>Eukaryota</taxon>
        <taxon>Metazoa</taxon>
        <taxon>Ecdysozoa</taxon>
        <taxon>Nematoda</taxon>
        <taxon>Chromadorea</taxon>
        <taxon>Rhabditida</taxon>
        <taxon>Rhabditina</taxon>
        <taxon>Rhabditomorpha</taxon>
        <taxon>Strongyloidea</taxon>
        <taxon>Metastrongylidae</taxon>
        <taxon>Parelaphostrongylus</taxon>
    </lineage>
</organism>
<proteinExistence type="predicted"/>
<evidence type="ECO:0000313" key="1">
    <source>
        <dbReference type="EMBL" id="KAJ1365665.1"/>
    </source>
</evidence>
<protein>
    <submittedName>
        <fullName evidence="1">Uncharacterized protein</fullName>
    </submittedName>
</protein>
<sequence>MVIQVQGNQSVNALNSAEMSPLYPGASCNIQSGSEIGKEVIEFRSLRRED</sequence>
<gene>
    <name evidence="1" type="ORF">KIN20_026065</name>
</gene>
<reference evidence="1" key="1">
    <citation type="submission" date="2021-06" db="EMBL/GenBank/DDBJ databases">
        <title>Parelaphostrongylus tenuis whole genome reference sequence.</title>
        <authorList>
            <person name="Garwood T.J."/>
            <person name="Larsen P.A."/>
            <person name="Fountain-Jones N.M."/>
            <person name="Garbe J.R."/>
            <person name="Macchietto M.G."/>
            <person name="Kania S.A."/>
            <person name="Gerhold R.W."/>
            <person name="Richards J.E."/>
            <person name="Wolf T.M."/>
        </authorList>
    </citation>
    <scope>NUCLEOTIDE SEQUENCE</scope>
    <source>
        <strain evidence="1">MNPRO001-30</strain>
        <tissue evidence="1">Meninges</tissue>
    </source>
</reference>
<dbReference type="EMBL" id="JAHQIW010005322">
    <property type="protein sequence ID" value="KAJ1365665.1"/>
    <property type="molecule type" value="Genomic_DNA"/>
</dbReference>
<keyword evidence="2" id="KW-1185">Reference proteome</keyword>
<name>A0AAD5QWZ0_PARTN</name>